<gene>
    <name evidence="4" type="ORF">SAMN05443529_102181</name>
</gene>
<dbReference type="EMBL" id="FNCP01000002">
    <property type="protein sequence ID" value="SDG32883.1"/>
    <property type="molecule type" value="Genomic_DNA"/>
</dbReference>
<evidence type="ECO:0000313" key="5">
    <source>
        <dbReference type="Proteomes" id="UP000198656"/>
    </source>
</evidence>
<feature type="compositionally biased region" description="Basic and acidic residues" evidence="1">
    <location>
        <begin position="185"/>
        <end position="198"/>
    </location>
</feature>
<feature type="domain" description="Transposase InsH N-terminal" evidence="2">
    <location>
        <begin position="17"/>
        <end position="115"/>
    </location>
</feature>
<protein>
    <submittedName>
        <fullName evidence="4">Transposase</fullName>
    </submittedName>
</protein>
<dbReference type="PANTHER" id="PTHR33408">
    <property type="entry name" value="TRANSPOSASE"/>
    <property type="match status" value="1"/>
</dbReference>
<dbReference type="Proteomes" id="UP000198656">
    <property type="component" value="Unassembled WGS sequence"/>
</dbReference>
<proteinExistence type="predicted"/>
<dbReference type="InterPro" id="IPR025668">
    <property type="entry name" value="Tnp_DDE_dom"/>
</dbReference>
<dbReference type="InterPro" id="IPR008490">
    <property type="entry name" value="Transposase_InsH_N"/>
</dbReference>
<feature type="region of interest" description="Disordered" evidence="1">
    <location>
        <begin position="185"/>
        <end position="224"/>
    </location>
</feature>
<evidence type="ECO:0000259" key="2">
    <source>
        <dbReference type="Pfam" id="PF05598"/>
    </source>
</evidence>
<dbReference type="InterPro" id="IPR047629">
    <property type="entry name" value="IS1182_transpos"/>
</dbReference>
<evidence type="ECO:0000259" key="3">
    <source>
        <dbReference type="Pfam" id="PF13751"/>
    </source>
</evidence>
<reference evidence="5" key="1">
    <citation type="submission" date="2016-10" db="EMBL/GenBank/DDBJ databases">
        <authorList>
            <person name="Varghese N."/>
            <person name="Submissions S."/>
        </authorList>
    </citation>
    <scope>NUCLEOTIDE SEQUENCE [LARGE SCALE GENOMIC DNA]</scope>
    <source>
        <strain evidence="5">DSM 8344</strain>
    </source>
</reference>
<sequence length="490" mass="57324">MYVKKDREPQKQIKFVSIEDLVPQEHILRDIDKAIDFSFIYDEVRGLYSEIEWGKPGIDPVSLFKIVFIQSLFGIRSMRQTIKEIEVNMAYRWFIGYDIGEPIPHFSTFGKNYSRRFKDTDVFQRIFEQILQEAVNCGFIDASAVFIDGTHIKASANKRKATEAVIEKQAKNYQKQLEEEIAKDRAEHGKKPLKSKDHDDDEPTPPAPEMKTIKQSKTDPESGVFHKGEHEKCFAYVANTACDRHNFVLDFELGAGNIHDSVMFDGLYKKVLSKFSEVNVVALDSGYKTPWIMKQIIDTQRIPAVPYKRPMTKDGFFKKYEYVYDEYHDCILCPNNQVLTYSTTNRDGYREYKSDPKLCKTCSMRSQCTESKSCQKVVLRHVWEPYMELAEDYRHTPEYRDIYKLRSETIERVFADAKEKHAMRYTQLRGLQKLKMQVTLTFACMNLKKLATWKRRKGMLRSFFSHLIQNIALSDSQFIIKRQKGAMQFA</sequence>
<dbReference type="NCBIfam" id="NF033551">
    <property type="entry name" value="transpos_IS1182"/>
    <property type="match status" value="1"/>
</dbReference>
<dbReference type="PANTHER" id="PTHR33408:SF2">
    <property type="entry name" value="TRANSPOSASE DDE DOMAIN-CONTAINING PROTEIN"/>
    <property type="match status" value="1"/>
</dbReference>
<evidence type="ECO:0000256" key="1">
    <source>
        <dbReference type="SAM" id="MobiDB-lite"/>
    </source>
</evidence>
<evidence type="ECO:0000313" key="4">
    <source>
        <dbReference type="EMBL" id="SDG32883.1"/>
    </source>
</evidence>
<dbReference type="STRING" id="1121419.SAMN05443529_102181"/>
<accession>A0A1G7TC55</accession>
<dbReference type="RefSeq" id="WP_207649719.1">
    <property type="nucleotide sequence ID" value="NZ_FNCP01000002.1"/>
</dbReference>
<name>A0A1G7TC55_9FIRM</name>
<dbReference type="Pfam" id="PF13751">
    <property type="entry name" value="DDE_Tnp_1_6"/>
    <property type="match status" value="1"/>
</dbReference>
<keyword evidence="5" id="KW-1185">Reference proteome</keyword>
<organism evidence="4 5">
    <name type="scientific">Desulfosporosinus hippei DSM 8344</name>
    <dbReference type="NCBI Taxonomy" id="1121419"/>
    <lineage>
        <taxon>Bacteria</taxon>
        <taxon>Bacillati</taxon>
        <taxon>Bacillota</taxon>
        <taxon>Clostridia</taxon>
        <taxon>Eubacteriales</taxon>
        <taxon>Desulfitobacteriaceae</taxon>
        <taxon>Desulfosporosinus</taxon>
    </lineage>
</organism>
<feature type="domain" description="Transposase DDE" evidence="3">
    <location>
        <begin position="332"/>
        <end position="451"/>
    </location>
</feature>
<dbReference type="AlphaFoldDB" id="A0A1G7TC55"/>
<dbReference type="Pfam" id="PF05598">
    <property type="entry name" value="DUF772"/>
    <property type="match status" value="1"/>
</dbReference>